<dbReference type="EMBL" id="LT629736">
    <property type="protein sequence ID" value="SDS86052.1"/>
    <property type="molecule type" value="Genomic_DNA"/>
</dbReference>
<dbReference type="RefSeq" id="WP_093394870.1">
    <property type="nucleotide sequence ID" value="NZ_LT629736.1"/>
</dbReference>
<dbReference type="GO" id="GO:0005886">
    <property type="term" value="C:plasma membrane"/>
    <property type="evidence" value="ECO:0007669"/>
    <property type="project" value="UniProtKB-SubCell"/>
</dbReference>
<evidence type="ECO:0000256" key="4">
    <source>
        <dbReference type="ARBA" id="ARBA00022989"/>
    </source>
</evidence>
<dbReference type="GO" id="GO:0030288">
    <property type="term" value="C:outer membrane-bounded periplasmic space"/>
    <property type="evidence" value="ECO:0007669"/>
    <property type="project" value="TreeGrafter"/>
</dbReference>
<dbReference type="HAMAP" id="MF_01915">
    <property type="entry name" value="LPS_assembly_LptC"/>
    <property type="match status" value="1"/>
</dbReference>
<gene>
    <name evidence="6" type="primary">lptC</name>
    <name evidence="7" type="ORF">SAMN05216421_2346</name>
</gene>
<keyword evidence="2 6" id="KW-0997">Cell inner membrane</keyword>
<dbReference type="GO" id="GO:0017089">
    <property type="term" value="F:glycolipid transfer activity"/>
    <property type="evidence" value="ECO:0007669"/>
    <property type="project" value="TreeGrafter"/>
</dbReference>
<keyword evidence="3 6" id="KW-0812">Transmembrane</keyword>
<comment type="function">
    <text evidence="6">Involved in the assembly of lipopolysaccharide (LPS). Required for the translocation of LPS from the inner membrane to the outer membrane. Facilitates the transfer of LPS from the inner membrane to the periplasmic protein LptA. Could be a docking site for LptA.</text>
</comment>
<keyword evidence="5 6" id="KW-0472">Membrane</keyword>
<organism evidence="7 8">
    <name type="scientific">Halopseudomonas xinjiangensis</name>
    <dbReference type="NCBI Taxonomy" id="487184"/>
    <lineage>
        <taxon>Bacteria</taxon>
        <taxon>Pseudomonadati</taxon>
        <taxon>Pseudomonadota</taxon>
        <taxon>Gammaproteobacteria</taxon>
        <taxon>Pseudomonadales</taxon>
        <taxon>Pseudomonadaceae</taxon>
        <taxon>Halopseudomonas</taxon>
    </lineage>
</organism>
<dbReference type="InterPro" id="IPR052363">
    <property type="entry name" value="LPS_export_LptC"/>
</dbReference>
<dbReference type="GO" id="GO:0043165">
    <property type="term" value="P:Gram-negative-bacterium-type cell outer membrane assembly"/>
    <property type="evidence" value="ECO:0007669"/>
    <property type="project" value="UniProtKB-UniRule"/>
</dbReference>
<dbReference type="InterPro" id="IPR010664">
    <property type="entry name" value="LipoPS_assembly_LptC-rel"/>
</dbReference>
<name>A0A1H1VMM4_9GAMM</name>
<dbReference type="Proteomes" id="UP000243207">
    <property type="component" value="Chromosome I"/>
</dbReference>
<evidence type="ECO:0000256" key="5">
    <source>
        <dbReference type="ARBA" id="ARBA00023136"/>
    </source>
</evidence>
<evidence type="ECO:0000256" key="3">
    <source>
        <dbReference type="ARBA" id="ARBA00022692"/>
    </source>
</evidence>
<reference evidence="8" key="1">
    <citation type="submission" date="2016-10" db="EMBL/GenBank/DDBJ databases">
        <authorList>
            <person name="Varghese N."/>
            <person name="Submissions S."/>
        </authorList>
    </citation>
    <scope>NUCLEOTIDE SEQUENCE [LARGE SCALE GENOMIC DNA]</scope>
    <source>
        <strain evidence="8">NRRL B-51270</strain>
    </source>
</reference>
<feature type="transmembrane region" description="Helical" evidence="6">
    <location>
        <begin position="7"/>
        <end position="28"/>
    </location>
</feature>
<dbReference type="STRING" id="487184.SAMN05216421_2346"/>
<evidence type="ECO:0000256" key="1">
    <source>
        <dbReference type="ARBA" id="ARBA00022475"/>
    </source>
</evidence>
<comment type="subunit">
    <text evidence="6">Component of the lipopolysaccharide transport and assembly complex. Interacts with LptA and the LptBFG transporter complex.</text>
</comment>
<dbReference type="NCBIfam" id="TIGR04409">
    <property type="entry name" value="LptC_YrbK"/>
    <property type="match status" value="1"/>
</dbReference>
<evidence type="ECO:0000313" key="7">
    <source>
        <dbReference type="EMBL" id="SDS86052.1"/>
    </source>
</evidence>
<dbReference type="InterPro" id="IPR026265">
    <property type="entry name" value="LptC"/>
</dbReference>
<dbReference type="PANTHER" id="PTHR37481">
    <property type="entry name" value="LIPOPOLYSACCHARIDE EXPORT SYSTEM PROTEIN LPTC"/>
    <property type="match status" value="1"/>
</dbReference>
<dbReference type="GO" id="GO:0015221">
    <property type="term" value="F:lipopolysaccharide transmembrane transporter activity"/>
    <property type="evidence" value="ECO:0007669"/>
    <property type="project" value="InterPro"/>
</dbReference>
<keyword evidence="1 6" id="KW-1003">Cell membrane</keyword>
<evidence type="ECO:0000313" key="8">
    <source>
        <dbReference type="Proteomes" id="UP000243207"/>
    </source>
</evidence>
<sequence length="193" mass="21737">MIIKLPRYVVLAIVVGTGVLAALAMGYWNIRPASFQPDPLVIDPRQPDFFMENARIRKLNVEGTVSYELTTERATHLASDESTLLEEPYLVFFRKGEPQPWELRARHGQADAGGDRVRLTEEVELQQKLPDRALTQLTTSLLDVYPQRDYAETDQPVRIEAANGVTTAVGMQVQFNDGTMTLLSNVRGEHEVR</sequence>
<keyword evidence="8" id="KW-1185">Reference proteome</keyword>
<dbReference type="PANTHER" id="PTHR37481:SF1">
    <property type="entry name" value="LIPOPOLYSACCHARIDE EXPORT SYSTEM PROTEIN LPTC"/>
    <property type="match status" value="1"/>
</dbReference>
<evidence type="ECO:0000256" key="6">
    <source>
        <dbReference type="HAMAP-Rule" id="MF_01915"/>
    </source>
</evidence>
<comment type="similarity">
    <text evidence="6">Belongs to the LptC family.</text>
</comment>
<keyword evidence="4 6" id="KW-1133">Transmembrane helix</keyword>
<dbReference type="Gene3D" id="2.60.450.10">
    <property type="entry name" value="Lipopolysaccharide (LPS) transport protein A like domain"/>
    <property type="match status" value="1"/>
</dbReference>
<dbReference type="OrthoDB" id="5731914at2"/>
<accession>A0A1H1VMM4</accession>
<comment type="subcellular location">
    <subcellularLocation>
        <location evidence="6">Cell inner membrane</location>
        <topology evidence="6">Single-pass membrane protein</topology>
    </subcellularLocation>
</comment>
<proteinExistence type="inferred from homology"/>
<evidence type="ECO:0000256" key="2">
    <source>
        <dbReference type="ARBA" id="ARBA00022519"/>
    </source>
</evidence>
<protein>
    <recommendedName>
        <fullName evidence="6">Lipopolysaccharide export system protein LptC</fullName>
    </recommendedName>
</protein>
<dbReference type="AlphaFoldDB" id="A0A1H1VMM4"/>
<dbReference type="Pfam" id="PF06835">
    <property type="entry name" value="LptC"/>
    <property type="match status" value="1"/>
</dbReference>